<dbReference type="PANTHER" id="PTHR24305:SF227">
    <property type="entry name" value="P450, PUTATIVE (EUROFUNG)-RELATED"/>
    <property type="match status" value="1"/>
</dbReference>
<keyword evidence="5" id="KW-0812">Transmembrane</keyword>
<dbReference type="SUPFAM" id="SSF48264">
    <property type="entry name" value="Cytochrome P450"/>
    <property type="match status" value="1"/>
</dbReference>
<organism evidence="6 7">
    <name type="scientific">Triangularia verruculosa</name>
    <dbReference type="NCBI Taxonomy" id="2587418"/>
    <lineage>
        <taxon>Eukaryota</taxon>
        <taxon>Fungi</taxon>
        <taxon>Dikarya</taxon>
        <taxon>Ascomycota</taxon>
        <taxon>Pezizomycotina</taxon>
        <taxon>Sordariomycetes</taxon>
        <taxon>Sordariomycetidae</taxon>
        <taxon>Sordariales</taxon>
        <taxon>Podosporaceae</taxon>
        <taxon>Triangularia</taxon>
    </lineage>
</organism>
<evidence type="ECO:0000313" key="6">
    <source>
        <dbReference type="EMBL" id="KAK4197761.1"/>
    </source>
</evidence>
<dbReference type="Pfam" id="PF00067">
    <property type="entry name" value="p450"/>
    <property type="match status" value="1"/>
</dbReference>
<dbReference type="EMBL" id="MU863957">
    <property type="protein sequence ID" value="KAK4197761.1"/>
    <property type="molecule type" value="Genomic_DNA"/>
</dbReference>
<accession>A0AAN6XDX3</accession>
<reference evidence="6" key="2">
    <citation type="submission" date="2023-05" db="EMBL/GenBank/DDBJ databases">
        <authorList>
            <consortium name="Lawrence Berkeley National Laboratory"/>
            <person name="Steindorff A."/>
            <person name="Hensen N."/>
            <person name="Bonometti L."/>
            <person name="Westerberg I."/>
            <person name="Brannstrom I.O."/>
            <person name="Guillou S."/>
            <person name="Cros-Aarteil S."/>
            <person name="Calhoun S."/>
            <person name="Haridas S."/>
            <person name="Kuo A."/>
            <person name="Mondo S."/>
            <person name="Pangilinan J."/>
            <person name="Riley R."/>
            <person name="Labutti K."/>
            <person name="Andreopoulos B."/>
            <person name="Lipzen A."/>
            <person name="Chen C."/>
            <person name="Yanf M."/>
            <person name="Daum C."/>
            <person name="Ng V."/>
            <person name="Clum A."/>
            <person name="Ohm R."/>
            <person name="Martin F."/>
            <person name="Silar P."/>
            <person name="Natvig D."/>
            <person name="Lalanne C."/>
            <person name="Gautier V."/>
            <person name="Ament-Velasquez S.L."/>
            <person name="Kruys A."/>
            <person name="Hutchinson M.I."/>
            <person name="Powell A.J."/>
            <person name="Barry K."/>
            <person name="Miller A.N."/>
            <person name="Grigoriev I.V."/>
            <person name="Debuchy R."/>
            <person name="Gladieux P."/>
            <person name="Thoren M.H."/>
            <person name="Johannesson H."/>
        </authorList>
    </citation>
    <scope>NUCLEOTIDE SEQUENCE</scope>
    <source>
        <strain evidence="6">CBS 315.58</strain>
    </source>
</reference>
<keyword evidence="2 4" id="KW-0479">Metal-binding</keyword>
<feature type="transmembrane region" description="Helical" evidence="5">
    <location>
        <begin position="6"/>
        <end position="24"/>
    </location>
</feature>
<evidence type="ECO:0000256" key="2">
    <source>
        <dbReference type="ARBA" id="ARBA00022723"/>
    </source>
</evidence>
<keyword evidence="3 4" id="KW-0408">Iron</keyword>
<keyword evidence="5" id="KW-1133">Transmembrane helix</keyword>
<dbReference type="AlphaFoldDB" id="A0AAN6XDX3"/>
<dbReference type="GO" id="GO:0005506">
    <property type="term" value="F:iron ion binding"/>
    <property type="evidence" value="ECO:0007669"/>
    <property type="project" value="InterPro"/>
</dbReference>
<dbReference type="Proteomes" id="UP001303160">
    <property type="component" value="Unassembled WGS sequence"/>
</dbReference>
<dbReference type="InterPro" id="IPR036396">
    <property type="entry name" value="Cyt_P450_sf"/>
</dbReference>
<reference evidence="6" key="1">
    <citation type="journal article" date="2023" name="Mol. Phylogenet. Evol.">
        <title>Genome-scale phylogeny and comparative genomics of the fungal order Sordariales.</title>
        <authorList>
            <person name="Hensen N."/>
            <person name="Bonometti L."/>
            <person name="Westerberg I."/>
            <person name="Brannstrom I.O."/>
            <person name="Guillou S."/>
            <person name="Cros-Aarteil S."/>
            <person name="Calhoun S."/>
            <person name="Haridas S."/>
            <person name="Kuo A."/>
            <person name="Mondo S."/>
            <person name="Pangilinan J."/>
            <person name="Riley R."/>
            <person name="LaButti K."/>
            <person name="Andreopoulos B."/>
            <person name="Lipzen A."/>
            <person name="Chen C."/>
            <person name="Yan M."/>
            <person name="Daum C."/>
            <person name="Ng V."/>
            <person name="Clum A."/>
            <person name="Steindorff A."/>
            <person name="Ohm R.A."/>
            <person name="Martin F."/>
            <person name="Silar P."/>
            <person name="Natvig D.O."/>
            <person name="Lalanne C."/>
            <person name="Gautier V."/>
            <person name="Ament-Velasquez S.L."/>
            <person name="Kruys A."/>
            <person name="Hutchinson M.I."/>
            <person name="Powell A.J."/>
            <person name="Barry K."/>
            <person name="Miller A.N."/>
            <person name="Grigoriev I.V."/>
            <person name="Debuchy R."/>
            <person name="Gladieux P."/>
            <person name="Hiltunen Thoren M."/>
            <person name="Johannesson H."/>
        </authorList>
    </citation>
    <scope>NUCLEOTIDE SEQUENCE</scope>
    <source>
        <strain evidence="6">CBS 315.58</strain>
    </source>
</reference>
<evidence type="ECO:0000313" key="7">
    <source>
        <dbReference type="Proteomes" id="UP001303160"/>
    </source>
</evidence>
<evidence type="ECO:0000256" key="4">
    <source>
        <dbReference type="PIRSR" id="PIRSR602401-1"/>
    </source>
</evidence>
<dbReference type="PRINTS" id="PR00385">
    <property type="entry name" value="P450"/>
</dbReference>
<dbReference type="GO" id="GO:0020037">
    <property type="term" value="F:heme binding"/>
    <property type="evidence" value="ECO:0007669"/>
    <property type="project" value="InterPro"/>
</dbReference>
<gene>
    <name evidence="6" type="ORF">QBC40DRAFT_206439</name>
</gene>
<evidence type="ECO:0000256" key="1">
    <source>
        <dbReference type="ARBA" id="ARBA00022617"/>
    </source>
</evidence>
<dbReference type="InterPro" id="IPR050121">
    <property type="entry name" value="Cytochrome_P450_monoxygenase"/>
</dbReference>
<dbReference type="InterPro" id="IPR002401">
    <property type="entry name" value="Cyt_P450_E_grp-I"/>
</dbReference>
<proteinExistence type="predicted"/>
<dbReference type="PRINTS" id="PR00463">
    <property type="entry name" value="EP450I"/>
</dbReference>
<comment type="cofactor">
    <cofactor evidence="4">
        <name>heme</name>
        <dbReference type="ChEBI" id="CHEBI:30413"/>
    </cofactor>
</comment>
<feature type="binding site" description="axial binding residue" evidence="4">
    <location>
        <position position="506"/>
    </location>
    <ligand>
        <name>heme</name>
        <dbReference type="ChEBI" id="CHEBI:30413"/>
    </ligand>
    <ligandPart>
        <name>Fe</name>
        <dbReference type="ChEBI" id="CHEBI:18248"/>
    </ligandPart>
</feature>
<protein>
    <submittedName>
        <fullName evidence="6">Cytochrome P450</fullName>
    </submittedName>
</protein>
<dbReference type="PANTHER" id="PTHR24305">
    <property type="entry name" value="CYTOCHROME P450"/>
    <property type="match status" value="1"/>
</dbReference>
<comment type="caution">
    <text evidence="6">The sequence shown here is derived from an EMBL/GenBank/DDBJ whole genome shotgun (WGS) entry which is preliminary data.</text>
</comment>
<dbReference type="GO" id="GO:0016705">
    <property type="term" value="F:oxidoreductase activity, acting on paired donors, with incorporation or reduction of molecular oxygen"/>
    <property type="evidence" value="ECO:0007669"/>
    <property type="project" value="InterPro"/>
</dbReference>
<keyword evidence="7" id="KW-1185">Reference proteome</keyword>
<dbReference type="Gene3D" id="1.10.630.10">
    <property type="entry name" value="Cytochrome P450"/>
    <property type="match status" value="1"/>
</dbReference>
<evidence type="ECO:0000256" key="5">
    <source>
        <dbReference type="SAM" id="Phobius"/>
    </source>
</evidence>
<keyword evidence="5" id="KW-0472">Membrane</keyword>
<keyword evidence="1 4" id="KW-0349">Heme</keyword>
<dbReference type="InterPro" id="IPR001128">
    <property type="entry name" value="Cyt_P450"/>
</dbReference>
<dbReference type="CDD" id="cd11069">
    <property type="entry name" value="CYP_FUM15-like"/>
    <property type="match status" value="1"/>
</dbReference>
<feature type="transmembrane region" description="Helical" evidence="5">
    <location>
        <begin position="36"/>
        <end position="59"/>
    </location>
</feature>
<dbReference type="GO" id="GO:0004497">
    <property type="term" value="F:monooxygenase activity"/>
    <property type="evidence" value="ECO:0007669"/>
    <property type="project" value="InterPro"/>
</dbReference>
<dbReference type="FunFam" id="1.10.630.10:FF:000051">
    <property type="entry name" value="Cytochrome P450 monooxygenase (Fum15)"/>
    <property type="match status" value="1"/>
</dbReference>
<name>A0AAN6XDX3_9PEZI</name>
<evidence type="ECO:0000256" key="3">
    <source>
        <dbReference type="ARBA" id="ARBA00023004"/>
    </source>
</evidence>
<sequence>MDLFRSLPVLSISAVSLTTAYLGSLGKVPFWPQWGVLTSFVALWSLQFSVWLIWVLWLYNIFFSPFLNLPVPEGKHWLYGHFPIIKKFPTGHPMIEWVNTIPNDGLIRYYGIFNQERLLPTTPKALTELLTTKNYDFQKPSSWRWIIGRMLGIGLLLAEGDEHRVQRRNLNPAFHFRHVKNLYPIFWAKSKQGVETLTKKILEESKKASESPEAQEKGDSRTAVVEVGNWASRIALDIIGVTGLGRDFGAIADPGNELNQTYQNLFSPSKQNRVLGLLNLIFPARLVQRLPVKRNADVFEAARYIRAVCHDLIRTKKEKHERKESLGNDILSTAIESGAFTDENLVDQLMTFLAAGHETTASAMTWAIYLLSKNPQIQSRLRAEIRSRLPSLEDTSSPEITSVDIDSMTYLNAVCSEVLRYFPPAPVTIRVAAVDTSIQGQHIPKGTQFMIIPWAINKSEALWGGDAREFNPDRWVPKDETDKSAASGGATSNYAFLTFLHGPRSCIGQQFAKAEFACMLATWVGRFEFELENKEEEDEEKLGIKSTLTARPERGMFVRMRVLEGW</sequence>